<keyword evidence="1" id="KW-0732">Signal</keyword>
<keyword evidence="3" id="KW-1185">Reference proteome</keyword>
<feature type="signal peptide" evidence="1">
    <location>
        <begin position="1"/>
        <end position="19"/>
    </location>
</feature>
<dbReference type="RefSeq" id="WP_218325659.1">
    <property type="nucleotide sequence ID" value="NZ_JAHUZB010000003.1"/>
</dbReference>
<proteinExistence type="predicted"/>
<reference evidence="2 3" key="1">
    <citation type="submission" date="2021-06" db="EMBL/GenBank/DDBJ databases">
        <title>Enterococcus alishanensis sp. nov., a novel lactic acid bacterium isolated from fresh coffee beans.</title>
        <authorList>
            <person name="Chen Y.-S."/>
        </authorList>
    </citation>
    <scope>NUCLEOTIDE SEQUENCE [LARGE SCALE GENOMIC DNA]</scope>
    <source>
        <strain evidence="2 3">ALS3</strain>
    </source>
</reference>
<accession>A0ABS6TCI7</accession>
<feature type="chain" id="PRO_5046582779" description="Lipoprotein" evidence="1">
    <location>
        <begin position="20"/>
        <end position="327"/>
    </location>
</feature>
<comment type="caution">
    <text evidence="2">The sequence shown here is derived from an EMBL/GenBank/DDBJ whole genome shotgun (WGS) entry which is preliminary data.</text>
</comment>
<evidence type="ECO:0000256" key="1">
    <source>
        <dbReference type="SAM" id="SignalP"/>
    </source>
</evidence>
<dbReference type="SMART" id="SM00028">
    <property type="entry name" value="TPR"/>
    <property type="match status" value="1"/>
</dbReference>
<dbReference type="InterPro" id="IPR019734">
    <property type="entry name" value="TPR_rpt"/>
</dbReference>
<evidence type="ECO:0008006" key="4">
    <source>
        <dbReference type="Google" id="ProtNLM"/>
    </source>
</evidence>
<sequence length="327" mass="35867">MKKRLLFLMSLLALFTLSACGNRAETTESTTTISSSQIDIDTYVKRAQKFYNQKKYKQAIKALQSALNHDGANKNRIRKDIKGIKLLQEVIQLQDDNQTDEIKDTIERSNLLLDKKNMAFKRLKNIYDGLETVTSSSKVTKTSETTTSDATGNDLAASFSLSNGGADSTSNVSITVTNQTNKAIRVNSGQFGFIYADKTYGADTIGANYQESRELVAGATTTFSNVFSNFGDQRALYGFTVTYAGQNIINQPSQVPAGDTIRADIVNRLNQAEADAIQYQQQIAAEGGDPNSVQSTPAAVNFAATNLMTEYSDYQDFITETLRGMGY</sequence>
<name>A0ABS6TCI7_9ENTE</name>
<dbReference type="PROSITE" id="PS51257">
    <property type="entry name" value="PROKAR_LIPOPROTEIN"/>
    <property type="match status" value="1"/>
</dbReference>
<evidence type="ECO:0000313" key="3">
    <source>
        <dbReference type="Proteomes" id="UP000774130"/>
    </source>
</evidence>
<dbReference type="Proteomes" id="UP000774130">
    <property type="component" value="Unassembled WGS sequence"/>
</dbReference>
<evidence type="ECO:0000313" key="2">
    <source>
        <dbReference type="EMBL" id="MBV7390600.1"/>
    </source>
</evidence>
<organism evidence="2 3">
    <name type="scientific">Enterococcus alishanensis</name>
    <dbReference type="NCBI Taxonomy" id="1303817"/>
    <lineage>
        <taxon>Bacteria</taxon>
        <taxon>Bacillati</taxon>
        <taxon>Bacillota</taxon>
        <taxon>Bacilli</taxon>
        <taxon>Lactobacillales</taxon>
        <taxon>Enterococcaceae</taxon>
        <taxon>Enterococcus</taxon>
    </lineage>
</organism>
<dbReference type="EMBL" id="JAHUZB010000003">
    <property type="protein sequence ID" value="MBV7390600.1"/>
    <property type="molecule type" value="Genomic_DNA"/>
</dbReference>
<gene>
    <name evidence="2" type="ORF">KUA55_07910</name>
</gene>
<protein>
    <recommendedName>
        <fullName evidence="4">Lipoprotein</fullName>
    </recommendedName>
</protein>